<name>A0A2I0SXF1_9ACTN</name>
<evidence type="ECO:0000256" key="2">
    <source>
        <dbReference type="ARBA" id="ARBA00008425"/>
    </source>
</evidence>
<dbReference type="PIRSF" id="PIRSF019543">
    <property type="entry name" value="Clavaminate_syn"/>
    <property type="match status" value="1"/>
</dbReference>
<keyword evidence="10" id="KW-1185">Reference proteome</keyword>
<keyword evidence="4" id="KW-0560">Oxidoreductase</keyword>
<keyword evidence="5 7" id="KW-0408">Iron</keyword>
<dbReference type="InterPro" id="IPR003819">
    <property type="entry name" value="TauD/TfdA-like"/>
</dbReference>
<evidence type="ECO:0000256" key="5">
    <source>
        <dbReference type="ARBA" id="ARBA00023004"/>
    </source>
</evidence>
<keyword evidence="6" id="KW-0045">Antibiotic biosynthesis</keyword>
<evidence type="ECO:0000256" key="3">
    <source>
        <dbReference type="ARBA" id="ARBA00022723"/>
    </source>
</evidence>
<dbReference type="SUPFAM" id="SSF51197">
    <property type="entry name" value="Clavaminate synthase-like"/>
    <property type="match status" value="1"/>
</dbReference>
<feature type="binding site" evidence="7">
    <location>
        <position position="151"/>
    </location>
    <ligand>
        <name>Fe cation</name>
        <dbReference type="ChEBI" id="CHEBI:24875"/>
    </ligand>
</feature>
<dbReference type="Pfam" id="PF02668">
    <property type="entry name" value="TauD"/>
    <property type="match status" value="1"/>
</dbReference>
<evidence type="ECO:0000256" key="7">
    <source>
        <dbReference type="PIRSR" id="PIRSR019543-2"/>
    </source>
</evidence>
<dbReference type="GO" id="GO:0016491">
    <property type="term" value="F:oxidoreductase activity"/>
    <property type="evidence" value="ECO:0007669"/>
    <property type="project" value="UniProtKB-KW"/>
</dbReference>
<proteinExistence type="inferred from homology"/>
<dbReference type="GO" id="GO:0005506">
    <property type="term" value="F:iron ion binding"/>
    <property type="evidence" value="ECO:0007669"/>
    <property type="project" value="InterPro"/>
</dbReference>
<dbReference type="Proteomes" id="UP000236178">
    <property type="component" value="Unassembled WGS sequence"/>
</dbReference>
<dbReference type="InterPro" id="IPR050411">
    <property type="entry name" value="AlphaKG_dependent_hydroxylases"/>
</dbReference>
<comment type="caution">
    <text evidence="9">The sequence shown here is derived from an EMBL/GenBank/DDBJ whole genome shotgun (WGS) entry which is preliminary data.</text>
</comment>
<evidence type="ECO:0000256" key="1">
    <source>
        <dbReference type="ARBA" id="ARBA00001954"/>
    </source>
</evidence>
<dbReference type="GO" id="GO:0017000">
    <property type="term" value="P:antibiotic biosynthetic process"/>
    <property type="evidence" value="ECO:0007669"/>
    <property type="project" value="UniProtKB-KW"/>
</dbReference>
<organism evidence="9 10">
    <name type="scientific">Streptomyces populi</name>
    <dbReference type="NCBI Taxonomy" id="2058924"/>
    <lineage>
        <taxon>Bacteria</taxon>
        <taxon>Bacillati</taxon>
        <taxon>Actinomycetota</taxon>
        <taxon>Actinomycetes</taxon>
        <taxon>Kitasatosporales</taxon>
        <taxon>Streptomycetaceae</taxon>
        <taxon>Streptomyces</taxon>
    </lineage>
</organism>
<dbReference type="InterPro" id="IPR014503">
    <property type="entry name" value="Clavaminate_syn-like"/>
</dbReference>
<comment type="cofactor">
    <cofactor evidence="1">
        <name>Fe(2+)</name>
        <dbReference type="ChEBI" id="CHEBI:29033"/>
    </cofactor>
</comment>
<sequence length="334" mass="36712">MQESVVHATTTTRSGHRLSETDARKIWTLALSAAARKAENVSDLSDLLLNMPSELRSELIDFSAGTSKQGFFLIRGLPVGELPATPLEHRAGELAEHGSAGLLTLVADLLGTLVGYEDEKDGTLIHEVHPVPGEEHRIENSGSVAFDFHTENVHHPLRPDFLGLLCLRQDHEGVAATRVASVREAYALLTDGQRDVLRTPVFKSAYPTSFSRNIAGPRPSSGLHPVLFGQEPDLFMRFNSHTTTSDDAVASRALRALSEALEEVCHEVVLAPGDLVVVDNHIAAHGRSAFTPRFDGTDRWLRRCYSLRSTPRWAERMMPRPRVLPALMKITGVL</sequence>
<protein>
    <submittedName>
        <fullName evidence="9">Oxygenase</fullName>
    </submittedName>
</protein>
<evidence type="ECO:0000256" key="4">
    <source>
        <dbReference type="ARBA" id="ARBA00023002"/>
    </source>
</evidence>
<keyword evidence="3 7" id="KW-0479">Metal-binding</keyword>
<accession>A0A2I0SXF1</accession>
<evidence type="ECO:0000256" key="6">
    <source>
        <dbReference type="ARBA" id="ARBA00023194"/>
    </source>
</evidence>
<dbReference type="PANTHER" id="PTHR10696:SF56">
    <property type="entry name" value="TAUD_TFDA-LIKE DOMAIN-CONTAINING PROTEIN"/>
    <property type="match status" value="1"/>
</dbReference>
<dbReference type="InterPro" id="IPR042098">
    <property type="entry name" value="TauD-like_sf"/>
</dbReference>
<dbReference type="AlphaFoldDB" id="A0A2I0SXF1"/>
<reference evidence="9 10" key="1">
    <citation type="submission" date="2017-12" db="EMBL/GenBank/DDBJ databases">
        <title>Streptomyces populusis sp. nov., a novel endophytic actinobacterium isolated from stems of Populus adenopoda Maxim.</title>
        <authorList>
            <person name="Wang Z."/>
        </authorList>
    </citation>
    <scope>NUCLEOTIDE SEQUENCE [LARGE SCALE GENOMIC DNA]</scope>
    <source>
        <strain evidence="9 10">A249</strain>
    </source>
</reference>
<comment type="similarity">
    <text evidence="2">Belongs to the clavaminate synthase family.</text>
</comment>
<feature type="binding site" evidence="7">
    <location>
        <position position="149"/>
    </location>
    <ligand>
        <name>Fe cation</name>
        <dbReference type="ChEBI" id="CHEBI:24875"/>
    </ligand>
</feature>
<feature type="domain" description="TauD/TfdA-like" evidence="8">
    <location>
        <begin position="66"/>
        <end position="305"/>
    </location>
</feature>
<dbReference type="PANTHER" id="PTHR10696">
    <property type="entry name" value="GAMMA-BUTYROBETAINE HYDROXYLASE-RELATED"/>
    <property type="match status" value="1"/>
</dbReference>
<dbReference type="RefSeq" id="WP_103547753.1">
    <property type="nucleotide sequence ID" value="NZ_JBHJSK010000006.1"/>
</dbReference>
<evidence type="ECO:0000259" key="8">
    <source>
        <dbReference type="Pfam" id="PF02668"/>
    </source>
</evidence>
<evidence type="ECO:0000313" key="9">
    <source>
        <dbReference type="EMBL" id="PKT74602.1"/>
    </source>
</evidence>
<gene>
    <name evidence="9" type="ORF">CW362_03065</name>
</gene>
<dbReference type="EMBL" id="PJOS01000003">
    <property type="protein sequence ID" value="PKT74602.1"/>
    <property type="molecule type" value="Genomic_DNA"/>
</dbReference>
<evidence type="ECO:0000313" key="10">
    <source>
        <dbReference type="Proteomes" id="UP000236178"/>
    </source>
</evidence>
<dbReference type="OrthoDB" id="3872700at2"/>
<dbReference type="Gene3D" id="3.60.130.10">
    <property type="entry name" value="Clavaminate synthase-like"/>
    <property type="match status" value="1"/>
</dbReference>